<dbReference type="Gene3D" id="1.10.10.60">
    <property type="entry name" value="Homeodomain-like"/>
    <property type="match status" value="1"/>
</dbReference>
<evidence type="ECO:0000313" key="4">
    <source>
        <dbReference type="EMBL" id="QGY42262.1"/>
    </source>
</evidence>
<dbReference type="PANTHER" id="PTHR30328">
    <property type="entry name" value="TRANSCRIPTIONAL REPRESSOR"/>
    <property type="match status" value="1"/>
</dbReference>
<dbReference type="Gene3D" id="1.10.357.10">
    <property type="entry name" value="Tetracycline Repressor, domain 2"/>
    <property type="match status" value="1"/>
</dbReference>
<dbReference type="Pfam" id="PF17935">
    <property type="entry name" value="TetR_C_27"/>
    <property type="match status" value="1"/>
</dbReference>
<dbReference type="PROSITE" id="PS50977">
    <property type="entry name" value="HTH_TETR_2"/>
    <property type="match status" value="1"/>
</dbReference>
<dbReference type="InterPro" id="IPR001647">
    <property type="entry name" value="HTH_TetR"/>
</dbReference>
<feature type="domain" description="HTH tetR-type" evidence="3">
    <location>
        <begin position="3"/>
        <end position="63"/>
    </location>
</feature>
<dbReference type="AlphaFoldDB" id="A0A6I6JPV5"/>
<gene>
    <name evidence="4" type="ORF">GM418_00895</name>
</gene>
<keyword evidence="1 2" id="KW-0238">DNA-binding</keyword>
<dbReference type="SUPFAM" id="SSF48498">
    <property type="entry name" value="Tetracyclin repressor-like, C-terminal domain"/>
    <property type="match status" value="1"/>
</dbReference>
<protein>
    <submittedName>
        <fullName evidence="4">TetR family transcriptional regulator</fullName>
    </submittedName>
</protein>
<evidence type="ECO:0000259" key="3">
    <source>
        <dbReference type="PROSITE" id="PS50977"/>
    </source>
</evidence>
<dbReference type="GO" id="GO:0003677">
    <property type="term" value="F:DNA binding"/>
    <property type="evidence" value="ECO:0007669"/>
    <property type="project" value="UniProtKB-UniRule"/>
</dbReference>
<evidence type="ECO:0000256" key="2">
    <source>
        <dbReference type="PROSITE-ProRule" id="PRU00335"/>
    </source>
</evidence>
<feature type="DNA-binding region" description="H-T-H motif" evidence="2">
    <location>
        <begin position="26"/>
        <end position="45"/>
    </location>
</feature>
<dbReference type="PRINTS" id="PR00455">
    <property type="entry name" value="HTHTETR"/>
</dbReference>
<reference evidence="4 5" key="1">
    <citation type="submission" date="2019-11" db="EMBL/GenBank/DDBJ databases">
        <authorList>
            <person name="Zheng R.K."/>
            <person name="Sun C.M."/>
        </authorList>
    </citation>
    <scope>NUCLEOTIDE SEQUENCE [LARGE SCALE GENOMIC DNA]</scope>
    <source>
        <strain evidence="4 5">WC007</strain>
    </source>
</reference>
<evidence type="ECO:0000256" key="1">
    <source>
        <dbReference type="ARBA" id="ARBA00023125"/>
    </source>
</evidence>
<dbReference type="InterPro" id="IPR036271">
    <property type="entry name" value="Tet_transcr_reg_TetR-rel_C_sf"/>
</dbReference>
<dbReference type="PANTHER" id="PTHR30328:SF54">
    <property type="entry name" value="HTH-TYPE TRANSCRIPTIONAL REPRESSOR SCO4008"/>
    <property type="match status" value="1"/>
</dbReference>
<name>A0A6I6JPV5_9BACT</name>
<dbReference type="InterPro" id="IPR009057">
    <property type="entry name" value="Homeodomain-like_sf"/>
</dbReference>
<sequence length="191" mass="22099">MKSEVKENIITVAQDIFMRYGFRKTTMDEIAYAARKGKSSLYYYFKSKEEVFQAVVEKETSVLRSEIVAKVGESSSAKEKLRSYIFVRMEGFKNWGNFYVALKDEYLSNYDFIEKIRRRYDESEVNSITQIIKDGIDSGEFKGLNAELTAKTVLIAMKGLEVPLIVEKDLETNFRKEIDAMLEILFHGICT</sequence>
<keyword evidence="5" id="KW-1185">Reference proteome</keyword>
<dbReference type="Pfam" id="PF00440">
    <property type="entry name" value="TetR_N"/>
    <property type="match status" value="1"/>
</dbReference>
<dbReference type="Proteomes" id="UP000428260">
    <property type="component" value="Chromosome"/>
</dbReference>
<dbReference type="KEGG" id="mcos:GM418_00895"/>
<evidence type="ECO:0000313" key="5">
    <source>
        <dbReference type="Proteomes" id="UP000428260"/>
    </source>
</evidence>
<proteinExistence type="predicted"/>
<dbReference type="SUPFAM" id="SSF46689">
    <property type="entry name" value="Homeodomain-like"/>
    <property type="match status" value="1"/>
</dbReference>
<dbReference type="InterPro" id="IPR041478">
    <property type="entry name" value="TetR_C_27"/>
</dbReference>
<organism evidence="4 5">
    <name type="scientific">Maribellus comscasis</name>
    <dbReference type="NCBI Taxonomy" id="2681766"/>
    <lineage>
        <taxon>Bacteria</taxon>
        <taxon>Pseudomonadati</taxon>
        <taxon>Bacteroidota</taxon>
        <taxon>Bacteroidia</taxon>
        <taxon>Marinilabiliales</taxon>
        <taxon>Prolixibacteraceae</taxon>
        <taxon>Maribellus</taxon>
    </lineage>
</organism>
<dbReference type="RefSeq" id="WP_158862248.1">
    <property type="nucleotide sequence ID" value="NZ_CP046401.1"/>
</dbReference>
<dbReference type="EMBL" id="CP046401">
    <property type="protein sequence ID" value="QGY42262.1"/>
    <property type="molecule type" value="Genomic_DNA"/>
</dbReference>
<dbReference type="InterPro" id="IPR050109">
    <property type="entry name" value="HTH-type_TetR-like_transc_reg"/>
</dbReference>
<accession>A0A6I6JPV5</accession>